<dbReference type="AlphaFoldDB" id="A0A9W9Y9N7"/>
<dbReference type="Pfam" id="PF13469">
    <property type="entry name" value="Sulfotransfer_3"/>
    <property type="match status" value="1"/>
</dbReference>
<dbReference type="InterPro" id="IPR027417">
    <property type="entry name" value="P-loop_NTPase"/>
</dbReference>
<dbReference type="EC" id="2.8.2.20" evidence="2 5"/>
<comment type="caution">
    <text evidence="6">The sequence shown here is derived from an EMBL/GenBank/DDBJ whole genome shotgun (WGS) entry which is preliminary data.</text>
</comment>
<dbReference type="PANTHER" id="PTHR12788:SF8">
    <property type="entry name" value="PROTEIN-TYROSINE SULFOTRANSFERASE"/>
    <property type="match status" value="1"/>
</dbReference>
<gene>
    <name evidence="6" type="ORF">OS493_026615</name>
</gene>
<keyword evidence="3 5" id="KW-0808">Transferase</keyword>
<comment type="catalytic activity">
    <reaction evidence="4 5">
        <text>L-tyrosyl-[protein] + 3'-phosphoadenylyl sulfate = O-sulfo-L-tyrosine-[protein] + adenosine 3',5'-bisphosphate + H(+)</text>
        <dbReference type="Rhea" id="RHEA:16801"/>
        <dbReference type="Rhea" id="RHEA-COMP:10136"/>
        <dbReference type="Rhea" id="RHEA-COMP:11688"/>
        <dbReference type="ChEBI" id="CHEBI:15378"/>
        <dbReference type="ChEBI" id="CHEBI:46858"/>
        <dbReference type="ChEBI" id="CHEBI:58339"/>
        <dbReference type="ChEBI" id="CHEBI:58343"/>
        <dbReference type="ChEBI" id="CHEBI:65286"/>
        <dbReference type="EC" id="2.8.2.20"/>
    </reaction>
</comment>
<evidence type="ECO:0000256" key="5">
    <source>
        <dbReference type="RuleBase" id="RU365018"/>
    </source>
</evidence>
<accession>A0A9W9Y9N7</accession>
<evidence type="ECO:0000313" key="6">
    <source>
        <dbReference type="EMBL" id="KAJ7327737.1"/>
    </source>
</evidence>
<dbReference type="Proteomes" id="UP001163046">
    <property type="component" value="Unassembled WGS sequence"/>
</dbReference>
<dbReference type="EMBL" id="MU827800">
    <property type="protein sequence ID" value="KAJ7327737.1"/>
    <property type="molecule type" value="Genomic_DNA"/>
</dbReference>
<evidence type="ECO:0000313" key="7">
    <source>
        <dbReference type="Proteomes" id="UP001163046"/>
    </source>
</evidence>
<comment type="function">
    <text evidence="5">Catalyzes the O-sulfation of tyrosine residues within acidic motifs of polypeptides, using 3'-phosphoadenylyl sulfate (PAPS) as cosubstrate.</text>
</comment>
<evidence type="ECO:0000256" key="1">
    <source>
        <dbReference type="ARBA" id="ARBA00009988"/>
    </source>
</evidence>
<reference evidence="6" key="1">
    <citation type="submission" date="2023-01" db="EMBL/GenBank/DDBJ databases">
        <title>Genome assembly of the deep-sea coral Lophelia pertusa.</title>
        <authorList>
            <person name="Herrera S."/>
            <person name="Cordes E."/>
        </authorList>
    </citation>
    <scope>NUCLEOTIDE SEQUENCE</scope>
    <source>
        <strain evidence="6">USNM1676648</strain>
        <tissue evidence="6">Polyp</tissue>
    </source>
</reference>
<dbReference type="InterPro" id="IPR026634">
    <property type="entry name" value="TPST-like"/>
</dbReference>
<dbReference type="PANTHER" id="PTHR12788">
    <property type="entry name" value="PROTEIN-TYROSINE SULFOTRANSFERASE 2"/>
    <property type="match status" value="1"/>
</dbReference>
<evidence type="ECO:0000256" key="3">
    <source>
        <dbReference type="ARBA" id="ARBA00022679"/>
    </source>
</evidence>
<evidence type="ECO:0000256" key="2">
    <source>
        <dbReference type="ARBA" id="ARBA00013262"/>
    </source>
</evidence>
<dbReference type="GO" id="GO:0005794">
    <property type="term" value="C:Golgi apparatus"/>
    <property type="evidence" value="ECO:0007669"/>
    <property type="project" value="UniProtKB-ARBA"/>
</dbReference>
<comment type="similarity">
    <text evidence="1 5">Belongs to the protein sulfotransferase family.</text>
</comment>
<dbReference type="OrthoDB" id="6020239at2759"/>
<keyword evidence="7" id="KW-1185">Reference proteome</keyword>
<organism evidence="6 7">
    <name type="scientific">Desmophyllum pertusum</name>
    <dbReference type="NCBI Taxonomy" id="174260"/>
    <lineage>
        <taxon>Eukaryota</taxon>
        <taxon>Metazoa</taxon>
        <taxon>Cnidaria</taxon>
        <taxon>Anthozoa</taxon>
        <taxon>Hexacorallia</taxon>
        <taxon>Scleractinia</taxon>
        <taxon>Caryophylliina</taxon>
        <taxon>Caryophylliidae</taxon>
        <taxon>Desmophyllum</taxon>
    </lineage>
</organism>
<name>A0A9W9Y9N7_9CNID</name>
<dbReference type="GO" id="GO:0008476">
    <property type="term" value="F:protein-tyrosine sulfotransferase activity"/>
    <property type="evidence" value="ECO:0007669"/>
    <property type="project" value="UniProtKB-EC"/>
</dbReference>
<proteinExistence type="inferred from homology"/>
<protein>
    <recommendedName>
        <fullName evidence="2 5">Protein-tyrosine sulfotransferase</fullName>
        <ecNumber evidence="2 5">2.8.2.20</ecNumber>
    </recommendedName>
</protein>
<dbReference type="SUPFAM" id="SSF52540">
    <property type="entry name" value="P-loop containing nucleoside triphosphate hydrolases"/>
    <property type="match status" value="1"/>
</dbReference>
<evidence type="ECO:0000256" key="4">
    <source>
        <dbReference type="ARBA" id="ARBA00048460"/>
    </source>
</evidence>
<dbReference type="Gene3D" id="3.40.50.300">
    <property type="entry name" value="P-loop containing nucleotide triphosphate hydrolases"/>
    <property type="match status" value="1"/>
</dbReference>
<sequence length="276" mass="32051">MFIGYRRSCHSLVAAILDAHPEIIISHGYKVMAKWEKYQSPELTQKNLQKYCLFYDLHHYSLEHAMFKKRAGADRNLEIESNYNYHIPGLWQGGYKNRIKVIGDRKGRDTALALTNKMSVLEEIRQVVQVPIKLIHVTRNPFDNIATMMLRATGSRDAARGEGPKIENTEELDRAIEGYFELAAANQRIKQRYKDAVIDIPGQEMVLRPKETLHKLCQHLGVTCSKDYVEKCRKILKAPSVTRDKVLWTKEQTERVTTMMKDYPFLVEYSFDERSV</sequence>